<feature type="region of interest" description="Disordered" evidence="4">
    <location>
        <begin position="599"/>
        <end position="667"/>
    </location>
</feature>
<accession>A0A8T0AYL2</accession>
<feature type="domain" description="RRM" evidence="5">
    <location>
        <begin position="34"/>
        <end position="112"/>
    </location>
</feature>
<sequence length="803" mass="90971">SADRQCRQTVQTDDTRQDIKPYIAPTSKMDLNLSTLYVGDLHPNVTESMLVQKFSPLGQIHSVRVCRCWKTHVSLGYAYVNFYQQLDAERALAKLNYAILMGKPMRVMWCQKDSTLRRSGVGNLFIKNLDLETTNSTDLFELFSFFGKVLSCKKEGLDLYVKNLNEHINDKFLQRKFSKFGTVTGAKVMMQNGRSRGYGFVRFLSAEDAMKAKEEINGTVWGEMKVFVDVAYWCKDHQNTPVHSNVKRTGRVQTRNMAQRKPQDPAVEEELVPLLDPAVAEEPASPQDPTVEEEPAPPQDPTVEEETEPPQDPTVEEEPAPPQDGYVQFESQEAANLAKKEGLDLYVKNLDEHINHKYLQRKFSKFGTVTGAKVIVQDGRSRGYGFVRFLSAEDAMKAKEEINGTVWGKKKVFVDVADWCKDHQDAPVHSNVKRTGRVQIWNMALRKPQDSAVEEEPVPLLDPTVEVEPALALDPAVEEEMAPPQDPNAEQKLVLTQDQDSAKGRSLFREGLDLYVKNLDEHINHNYLQRIFSKFGPVIGTTVMMQDGRSKGYGFVRFLSAEDAMKAKEEINGTVWGENKVFVDVAYWCKDHQNAPVHSDVKRTGRVQTRSMARRKKVQPSKKVVTEKPQDPAFEEEPVPPLDPAVEEEPASPLDPVAKEEPASSQDGYVQFESQEAANLAKKEGLDLYVKNLDEHINHKYLQRKFSKFGTVTGAKVMMQDGRSRGYGFVRFLSAEDAMKAKEEINGTVWGKNKVFVDVANWHKDHQNAPVHSNVKRTGGCRFLIWLQEGHKIQPSKRNQSHF</sequence>
<dbReference type="PANTHER" id="PTHR24012">
    <property type="entry name" value="RNA BINDING PROTEIN"/>
    <property type="match status" value="1"/>
</dbReference>
<keyword evidence="1" id="KW-0677">Repeat</keyword>
<evidence type="ECO:0000313" key="7">
    <source>
        <dbReference type="Proteomes" id="UP000606274"/>
    </source>
</evidence>
<evidence type="ECO:0000256" key="2">
    <source>
        <dbReference type="ARBA" id="ARBA00022884"/>
    </source>
</evidence>
<dbReference type="InterPro" id="IPR012677">
    <property type="entry name" value="Nucleotide-bd_a/b_plait_sf"/>
</dbReference>
<feature type="domain" description="RRM" evidence="5">
    <location>
        <begin position="512"/>
        <end position="588"/>
    </location>
</feature>
<protein>
    <recommendedName>
        <fullName evidence="5">RRM domain-containing protein</fullName>
    </recommendedName>
</protein>
<evidence type="ECO:0000313" key="6">
    <source>
        <dbReference type="EMBL" id="KAF7697313.1"/>
    </source>
</evidence>
<dbReference type="SUPFAM" id="SSF54928">
    <property type="entry name" value="RNA-binding domain, RBD"/>
    <property type="match status" value="5"/>
</dbReference>
<dbReference type="Pfam" id="PF00076">
    <property type="entry name" value="RRM_1"/>
    <property type="match status" value="5"/>
</dbReference>
<evidence type="ECO:0000256" key="1">
    <source>
        <dbReference type="ARBA" id="ARBA00022737"/>
    </source>
</evidence>
<dbReference type="Gene3D" id="3.30.70.330">
    <property type="match status" value="6"/>
</dbReference>
<dbReference type="SMART" id="SM00361">
    <property type="entry name" value="RRM_1"/>
    <property type="match status" value="4"/>
</dbReference>
<dbReference type="AlphaFoldDB" id="A0A8T0AYL2"/>
<dbReference type="EMBL" id="JABFDY010000015">
    <property type="protein sequence ID" value="KAF7697313.1"/>
    <property type="molecule type" value="Genomic_DNA"/>
</dbReference>
<dbReference type="GO" id="GO:0003723">
    <property type="term" value="F:RNA binding"/>
    <property type="evidence" value="ECO:0007669"/>
    <property type="project" value="UniProtKB-UniRule"/>
</dbReference>
<dbReference type="PROSITE" id="PS50102">
    <property type="entry name" value="RRM"/>
    <property type="match status" value="5"/>
</dbReference>
<keyword evidence="2 3" id="KW-0694">RNA-binding</keyword>
<dbReference type="SMART" id="SM00360">
    <property type="entry name" value="RRM"/>
    <property type="match status" value="5"/>
</dbReference>
<evidence type="ECO:0000256" key="4">
    <source>
        <dbReference type="SAM" id="MobiDB-lite"/>
    </source>
</evidence>
<gene>
    <name evidence="6" type="ORF">HF521_005731</name>
</gene>
<dbReference type="InterPro" id="IPR035979">
    <property type="entry name" value="RBD_domain_sf"/>
</dbReference>
<evidence type="ECO:0000259" key="5">
    <source>
        <dbReference type="PROSITE" id="PS50102"/>
    </source>
</evidence>
<reference evidence="6" key="1">
    <citation type="submission" date="2020-08" db="EMBL/GenBank/DDBJ databases">
        <title>Chromosome-level assembly of Southern catfish (Silurus meridionalis) provides insights into visual adaptation to the nocturnal and benthic lifestyles.</title>
        <authorList>
            <person name="Zhang Y."/>
            <person name="Wang D."/>
            <person name="Peng Z."/>
        </authorList>
    </citation>
    <scope>NUCLEOTIDE SEQUENCE</scope>
    <source>
        <strain evidence="6">SWU-2019-XX</strain>
        <tissue evidence="6">Muscle</tissue>
    </source>
</reference>
<feature type="non-terminal residue" evidence="6">
    <location>
        <position position="803"/>
    </location>
</feature>
<dbReference type="Proteomes" id="UP000606274">
    <property type="component" value="Unassembled WGS sequence"/>
</dbReference>
<feature type="domain" description="RRM" evidence="5">
    <location>
        <begin position="157"/>
        <end position="233"/>
    </location>
</feature>
<keyword evidence="7" id="KW-1185">Reference proteome</keyword>
<organism evidence="6 7">
    <name type="scientific">Silurus meridionalis</name>
    <name type="common">Southern catfish</name>
    <name type="synonym">Silurus soldatovi meridionalis</name>
    <dbReference type="NCBI Taxonomy" id="175797"/>
    <lineage>
        <taxon>Eukaryota</taxon>
        <taxon>Metazoa</taxon>
        <taxon>Chordata</taxon>
        <taxon>Craniata</taxon>
        <taxon>Vertebrata</taxon>
        <taxon>Euteleostomi</taxon>
        <taxon>Actinopterygii</taxon>
        <taxon>Neopterygii</taxon>
        <taxon>Teleostei</taxon>
        <taxon>Ostariophysi</taxon>
        <taxon>Siluriformes</taxon>
        <taxon>Siluridae</taxon>
        <taxon>Silurus</taxon>
    </lineage>
</organism>
<feature type="region of interest" description="Disordered" evidence="4">
    <location>
        <begin position="280"/>
        <end position="324"/>
    </location>
</feature>
<evidence type="ECO:0000256" key="3">
    <source>
        <dbReference type="PROSITE-ProRule" id="PRU00176"/>
    </source>
</evidence>
<feature type="compositionally biased region" description="Acidic residues" evidence="4">
    <location>
        <begin position="302"/>
        <end position="319"/>
    </location>
</feature>
<feature type="region of interest" description="Disordered" evidence="4">
    <location>
        <begin position="242"/>
        <end position="267"/>
    </location>
</feature>
<feature type="domain" description="RRM" evidence="5">
    <location>
        <begin position="686"/>
        <end position="762"/>
    </location>
</feature>
<dbReference type="InterPro" id="IPR003954">
    <property type="entry name" value="RRM_euk-type"/>
</dbReference>
<name>A0A8T0AYL2_SILME</name>
<comment type="caution">
    <text evidence="6">The sequence shown here is derived from an EMBL/GenBank/DDBJ whole genome shotgun (WGS) entry which is preliminary data.</text>
</comment>
<proteinExistence type="predicted"/>
<feature type="domain" description="RRM" evidence="5">
    <location>
        <begin position="343"/>
        <end position="419"/>
    </location>
</feature>
<dbReference type="InterPro" id="IPR000504">
    <property type="entry name" value="RRM_dom"/>
</dbReference>